<accession>A0ABQ3L7K1</accession>
<feature type="transmembrane region" description="Helical" evidence="1">
    <location>
        <begin position="37"/>
        <end position="57"/>
    </location>
</feature>
<keyword evidence="3" id="KW-1185">Reference proteome</keyword>
<dbReference type="Proteomes" id="UP000652430">
    <property type="component" value="Unassembled WGS sequence"/>
</dbReference>
<organism evidence="2 3">
    <name type="scientific">Sphingomonas glacialis</name>
    <dbReference type="NCBI Taxonomy" id="658225"/>
    <lineage>
        <taxon>Bacteria</taxon>
        <taxon>Pseudomonadati</taxon>
        <taxon>Pseudomonadota</taxon>
        <taxon>Alphaproteobacteria</taxon>
        <taxon>Sphingomonadales</taxon>
        <taxon>Sphingomonadaceae</taxon>
        <taxon>Sphingomonas</taxon>
    </lineage>
</organism>
<evidence type="ECO:0000256" key="1">
    <source>
        <dbReference type="SAM" id="Phobius"/>
    </source>
</evidence>
<comment type="caution">
    <text evidence="2">The sequence shown here is derived from an EMBL/GenBank/DDBJ whole genome shotgun (WGS) entry which is preliminary data.</text>
</comment>
<keyword evidence="1" id="KW-0472">Membrane</keyword>
<evidence type="ECO:0000313" key="3">
    <source>
        <dbReference type="Proteomes" id="UP000652430"/>
    </source>
</evidence>
<keyword evidence="1" id="KW-0812">Transmembrane</keyword>
<dbReference type="EMBL" id="BNAQ01000001">
    <property type="protein sequence ID" value="GHH07707.1"/>
    <property type="molecule type" value="Genomic_DNA"/>
</dbReference>
<reference evidence="3" key="1">
    <citation type="journal article" date="2019" name="Int. J. Syst. Evol. Microbiol.">
        <title>The Global Catalogue of Microorganisms (GCM) 10K type strain sequencing project: providing services to taxonomists for standard genome sequencing and annotation.</title>
        <authorList>
            <consortium name="The Broad Institute Genomics Platform"/>
            <consortium name="The Broad Institute Genome Sequencing Center for Infectious Disease"/>
            <person name="Wu L."/>
            <person name="Ma J."/>
        </authorList>
    </citation>
    <scope>NUCLEOTIDE SEQUENCE [LARGE SCALE GENOMIC DNA]</scope>
    <source>
        <strain evidence="3">CGMCC 1.8957</strain>
    </source>
</reference>
<evidence type="ECO:0000313" key="2">
    <source>
        <dbReference type="EMBL" id="GHH07707.1"/>
    </source>
</evidence>
<proteinExistence type="predicted"/>
<gene>
    <name evidence="2" type="ORF">GCM10008023_02060</name>
</gene>
<protein>
    <submittedName>
        <fullName evidence="2">Uncharacterized protein</fullName>
    </submittedName>
</protein>
<name>A0ABQ3L7K1_9SPHN</name>
<keyword evidence="1" id="KW-1133">Transmembrane helix</keyword>
<dbReference type="RefSeq" id="WP_133188314.1">
    <property type="nucleotide sequence ID" value="NZ_BNAQ01000001.1"/>
</dbReference>
<feature type="transmembrane region" description="Helical" evidence="1">
    <location>
        <begin position="7"/>
        <end position="31"/>
    </location>
</feature>
<sequence length="74" mass="8148">MIGRRTLIELLHIAAGVIGAAVIAYGAVWALPHAASPIWEVAFGMMAVIVFMGVRPLRMAWRADRNRHDPALRD</sequence>